<dbReference type="EMBL" id="LT551165">
    <property type="protein sequence ID" value="SAL96576.1"/>
    <property type="molecule type" value="Genomic_DNA"/>
</dbReference>
<dbReference type="PROSITE" id="PS50245">
    <property type="entry name" value="CAP_GLY_2"/>
    <property type="match status" value="1"/>
</dbReference>
<protein>
    <recommendedName>
        <fullName evidence="8">CAP-Gly domain-containing protein</fullName>
    </recommendedName>
</protein>
<feature type="region of interest" description="Disordered" evidence="7">
    <location>
        <begin position="25"/>
        <end position="70"/>
    </location>
</feature>
<feature type="region of interest" description="Disordered" evidence="7">
    <location>
        <begin position="76"/>
        <end position="95"/>
    </location>
</feature>
<feature type="compositionally biased region" description="Polar residues" evidence="7">
    <location>
        <begin position="196"/>
        <end position="215"/>
    </location>
</feature>
<dbReference type="PROSITE" id="PS00845">
    <property type="entry name" value="CAP_GLY_1"/>
    <property type="match status" value="1"/>
</dbReference>
<feature type="region of interest" description="Disordered" evidence="7">
    <location>
        <begin position="180"/>
        <end position="378"/>
    </location>
</feature>
<feature type="compositionally biased region" description="Low complexity" evidence="7">
    <location>
        <begin position="241"/>
        <end position="261"/>
    </location>
</feature>
<evidence type="ECO:0000259" key="8">
    <source>
        <dbReference type="PROSITE" id="PS50245"/>
    </source>
</evidence>
<dbReference type="SMART" id="SM01052">
    <property type="entry name" value="CAP_GLY"/>
    <property type="match status" value="1"/>
</dbReference>
<keyword evidence="3" id="KW-0493">Microtubule</keyword>
<dbReference type="Pfam" id="PF16641">
    <property type="entry name" value="CLIP1_ZNF"/>
    <property type="match status" value="2"/>
</dbReference>
<feature type="compositionally biased region" description="Low complexity" evidence="7">
    <location>
        <begin position="183"/>
        <end position="195"/>
    </location>
</feature>
<evidence type="ECO:0000256" key="7">
    <source>
        <dbReference type="SAM" id="MobiDB-lite"/>
    </source>
</evidence>
<dbReference type="InterPro" id="IPR000938">
    <property type="entry name" value="CAP-Gly_domain"/>
</dbReference>
<evidence type="ECO:0000313" key="9">
    <source>
        <dbReference type="EMBL" id="SAL96576.1"/>
    </source>
</evidence>
<gene>
    <name evidence="9" type="primary">ABSGL_01992.1 scaffold 2596</name>
</gene>
<dbReference type="InterPro" id="IPR032108">
    <property type="entry name" value="CLIP1_ZNF"/>
</dbReference>
<feature type="compositionally biased region" description="Polar residues" evidence="7">
    <location>
        <begin position="336"/>
        <end position="355"/>
    </location>
</feature>
<organism evidence="9">
    <name type="scientific">Absidia glauca</name>
    <name type="common">Pin mould</name>
    <dbReference type="NCBI Taxonomy" id="4829"/>
    <lineage>
        <taxon>Eukaryota</taxon>
        <taxon>Fungi</taxon>
        <taxon>Fungi incertae sedis</taxon>
        <taxon>Mucoromycota</taxon>
        <taxon>Mucoromycotina</taxon>
        <taxon>Mucoromycetes</taxon>
        <taxon>Mucorales</taxon>
        <taxon>Cunninghamellaceae</taxon>
        <taxon>Absidia</taxon>
    </lineage>
</organism>
<dbReference type="Proteomes" id="UP000078561">
    <property type="component" value="Unassembled WGS sequence"/>
</dbReference>
<dbReference type="Gene3D" id="2.30.30.190">
    <property type="entry name" value="CAP Gly-rich-like domain"/>
    <property type="match status" value="1"/>
</dbReference>
<reference evidence="9" key="1">
    <citation type="submission" date="2016-04" db="EMBL/GenBank/DDBJ databases">
        <authorList>
            <person name="Evans L.H."/>
            <person name="Alamgir A."/>
            <person name="Owens N."/>
            <person name="Weber N.D."/>
            <person name="Virtaneva K."/>
            <person name="Barbian K."/>
            <person name="Babar A."/>
            <person name="Rosenke K."/>
        </authorList>
    </citation>
    <scope>NUCLEOTIDE SEQUENCE [LARGE SCALE GENOMIC DNA]</scope>
    <source>
        <strain evidence="9">CBS 101.48</strain>
    </source>
</reference>
<sequence length="914" mass="102226">MLVNNSTRIARLSLNTGPLFDHHTTYSALQPNSKSSKRKTINSTNNDNRNISSSPTVKKRQHRSCQSGCNISNPATLTTSSSSTTTLSSSSSSVSSMFSGGSSSNELRIGQKVSVTSLCAIGTIRFLGSTAFQRGLWAGIEMDIVGTGKNDGSIKGSRYFHCRPETGLFILASKVTPLKDASSSRSSSTTTHSSHGQQQRPSKTPSKRATLSTARPRQRCLSSDPKPTASVSASAPKKKTTPSLTSSSTSTRTPRSQSSTTISPLVGSTRKSSAPPPLNTSAKVLQRKSVTPVLSTHQRKSGTPVLSSSPNPMKSTRQPVTPTTPPHTSKSTRRTVTPTTNKKPSSTGPLTKQQQPPSPSHHGNTPRKSKSTSTRQVVTQDELDKMHKLLEQSRQEKQRLSDEMNGKEAVWERLVTAKESYALRVQDMQVEITRLQDALQLSQQHVTHLESQLTNQATMTTISSPTAACSPITMHPDSTMVEQHYNRRIEKLDRLVREWQHDAQQAYQQLQQQQRTHNAQMDQLRRDLAERDQATATMERDCEAAKQANVDMIWHYETMLKEWNVDREKVLKAKDDHIDRLGQVIEELKACHFLLPPSPNNDDDDDDDDDEDSVASIIPDLVRKLSLNATTTTTTSKHNLMYSSRRRLEQQLELTTMALDEIQQQQKATLQENEQLRDQLSHMHAASSAMDQQCHQLQNELSKEINHKRLVMEERDAALQGQLRMDDEHEDLEMTNTRLELQLKQLEEERQDDSQVRYKVLQEAHDALEQECGRLMDQILSDDDQRLALEARIAQLEEAERQRVQQLERIETASLSSTTTSSTVSSQQRRRRSSKPIPFAMNHCSGIIMPDHQPPKRSSTSRVASYCEICEVHGHEVLGCKALRMDGNSTIYCVNCDVFDTHSTADCPNHDETF</sequence>
<evidence type="ECO:0000256" key="4">
    <source>
        <dbReference type="ARBA" id="ARBA00023054"/>
    </source>
</evidence>
<dbReference type="OrthoDB" id="2130750at2759"/>
<feature type="compositionally biased region" description="Polar residues" evidence="7">
    <location>
        <begin position="304"/>
        <end position="314"/>
    </location>
</feature>
<proteinExistence type="predicted"/>
<comment type="subcellular location">
    <subcellularLocation>
        <location evidence="1">Cytoplasm</location>
        <location evidence="1">Cytoskeleton</location>
    </subcellularLocation>
</comment>
<evidence type="ECO:0000313" key="10">
    <source>
        <dbReference type="Proteomes" id="UP000078561"/>
    </source>
</evidence>
<name>A0A163YZ86_ABSGL</name>
<keyword evidence="2" id="KW-0963">Cytoplasm</keyword>
<evidence type="ECO:0000256" key="6">
    <source>
        <dbReference type="SAM" id="Coils"/>
    </source>
</evidence>
<feature type="compositionally biased region" description="Polar residues" evidence="7">
    <location>
        <begin position="279"/>
        <end position="296"/>
    </location>
</feature>
<dbReference type="STRING" id="4829.A0A163YZ86"/>
<feature type="compositionally biased region" description="Low complexity" evidence="7">
    <location>
        <begin position="814"/>
        <end position="827"/>
    </location>
</feature>
<keyword evidence="4 6" id="KW-0175">Coiled coil</keyword>
<evidence type="ECO:0000256" key="1">
    <source>
        <dbReference type="ARBA" id="ARBA00004245"/>
    </source>
</evidence>
<feature type="compositionally biased region" description="Polar residues" evidence="7">
    <location>
        <begin position="41"/>
        <end position="56"/>
    </location>
</feature>
<dbReference type="SUPFAM" id="SSF74924">
    <property type="entry name" value="Cap-Gly domain"/>
    <property type="match status" value="1"/>
</dbReference>
<accession>A0A163YZ86</accession>
<keyword evidence="10" id="KW-1185">Reference proteome</keyword>
<evidence type="ECO:0000256" key="3">
    <source>
        <dbReference type="ARBA" id="ARBA00022701"/>
    </source>
</evidence>
<dbReference type="AlphaFoldDB" id="A0A163YZ86"/>
<feature type="domain" description="CAP-Gly" evidence="8">
    <location>
        <begin position="128"/>
        <end position="171"/>
    </location>
</feature>
<dbReference type="Pfam" id="PF01302">
    <property type="entry name" value="CAP_GLY"/>
    <property type="match status" value="1"/>
</dbReference>
<feature type="coiled-coil region" evidence="6">
    <location>
        <begin position="645"/>
        <end position="679"/>
    </location>
</feature>
<evidence type="ECO:0000256" key="2">
    <source>
        <dbReference type="ARBA" id="ARBA00022490"/>
    </source>
</evidence>
<feature type="compositionally biased region" description="Low complexity" evidence="7">
    <location>
        <begin position="315"/>
        <end position="329"/>
    </location>
</feature>
<feature type="coiled-coil region" evidence="6">
    <location>
        <begin position="489"/>
        <end position="527"/>
    </location>
</feature>
<dbReference type="OMA" id="YNTHEIS"/>
<dbReference type="GO" id="GO:0005874">
    <property type="term" value="C:microtubule"/>
    <property type="evidence" value="ECO:0007669"/>
    <property type="project" value="UniProtKB-KW"/>
</dbReference>
<evidence type="ECO:0000256" key="5">
    <source>
        <dbReference type="ARBA" id="ARBA00023212"/>
    </source>
</evidence>
<dbReference type="InParanoid" id="A0A163YZ86"/>
<keyword evidence="5" id="KW-0206">Cytoskeleton</keyword>
<feature type="compositionally biased region" description="Polar residues" evidence="7">
    <location>
        <begin position="25"/>
        <end position="34"/>
    </location>
</feature>
<dbReference type="InterPro" id="IPR036859">
    <property type="entry name" value="CAP-Gly_dom_sf"/>
</dbReference>
<feature type="coiled-coil region" evidence="6">
    <location>
        <begin position="383"/>
        <end position="410"/>
    </location>
</feature>
<feature type="region of interest" description="Disordered" evidence="7">
    <location>
        <begin position="814"/>
        <end position="838"/>
    </location>
</feature>